<dbReference type="AlphaFoldDB" id="A0A2U3MUW7"/>
<accession>A0A2U3MUW7</accession>
<feature type="coiled-coil region" evidence="1">
    <location>
        <begin position="84"/>
        <end position="111"/>
    </location>
</feature>
<sequence length="206" mass="22819">MKIIYAQKSAGIDEDGLFQNPKYFERPDSNATSVIVYGDFPEIKAAYSALNVEVEERQLKQRVDLGGTSVAVSQLNTISGQATINEISGELKETKARLQKAVDELAVERQVHIEFYNNVEAMQARIDELKASAIDKDVTSSPSDVKDEVVDETQQSASLEEKVIVDADKDYTNWTIPQIKDLLASKEIGFKPSATKPELLALIPQE</sequence>
<organism evidence="2 3">
    <name type="scientific">Acinetobacter stercoris</name>
    <dbReference type="NCBI Taxonomy" id="2126983"/>
    <lineage>
        <taxon>Bacteria</taxon>
        <taxon>Pseudomonadati</taxon>
        <taxon>Pseudomonadota</taxon>
        <taxon>Gammaproteobacteria</taxon>
        <taxon>Moraxellales</taxon>
        <taxon>Moraxellaceae</taxon>
        <taxon>Acinetobacter</taxon>
    </lineage>
</organism>
<dbReference type="Gene3D" id="1.10.720.30">
    <property type="entry name" value="SAP domain"/>
    <property type="match status" value="1"/>
</dbReference>
<evidence type="ECO:0000313" key="2">
    <source>
        <dbReference type="EMBL" id="SPL69155.1"/>
    </source>
</evidence>
<gene>
    <name evidence="2" type="ORF">KPC_0333</name>
</gene>
<keyword evidence="3" id="KW-1185">Reference proteome</keyword>
<evidence type="ECO:0000256" key="1">
    <source>
        <dbReference type="SAM" id="Coils"/>
    </source>
</evidence>
<evidence type="ECO:0000313" key="3">
    <source>
        <dbReference type="Proteomes" id="UP000245974"/>
    </source>
</evidence>
<dbReference type="Proteomes" id="UP000245974">
    <property type="component" value="Unassembled WGS sequence"/>
</dbReference>
<dbReference type="InParanoid" id="A0A2U3MUW7"/>
<dbReference type="EMBL" id="OOGT01000008">
    <property type="protein sequence ID" value="SPL69155.1"/>
    <property type="molecule type" value="Genomic_DNA"/>
</dbReference>
<proteinExistence type="predicted"/>
<protein>
    <recommendedName>
        <fullName evidence="4">HeH/LEM domain protein</fullName>
    </recommendedName>
</protein>
<name>A0A2U3MUW7_9GAMM</name>
<reference evidence="3" key="1">
    <citation type="submission" date="2018-03" db="EMBL/GenBank/DDBJ databases">
        <authorList>
            <person name="Blom J."/>
        </authorList>
    </citation>
    <scope>NUCLEOTIDE SEQUENCE [LARGE SCALE GENOMIC DNA]</scope>
    <source>
        <strain evidence="3">KPC-SM-21</strain>
    </source>
</reference>
<dbReference type="InterPro" id="IPR036361">
    <property type="entry name" value="SAP_dom_sf"/>
</dbReference>
<evidence type="ECO:0008006" key="4">
    <source>
        <dbReference type="Google" id="ProtNLM"/>
    </source>
</evidence>
<keyword evidence="1" id="KW-0175">Coiled coil</keyword>